<sequence>MTKDYQKPEFKTVTFEKEDVITTSGGVETPPKPGINQQ</sequence>
<dbReference type="Proteomes" id="UP000215185">
    <property type="component" value="Chromosome 1"/>
</dbReference>
<protein>
    <submittedName>
        <fullName evidence="2">Uncharacterized protein</fullName>
    </submittedName>
</protein>
<evidence type="ECO:0000256" key="1">
    <source>
        <dbReference type="SAM" id="MobiDB-lite"/>
    </source>
</evidence>
<gene>
    <name evidence="2" type="ORF">SAMEA4412692_00117</name>
</gene>
<evidence type="ECO:0000313" key="2">
    <source>
        <dbReference type="EMBL" id="SNU86182.1"/>
    </source>
</evidence>
<proteinExistence type="predicted"/>
<name>A0A239SLS6_9STRE</name>
<accession>A0A239SLS6</accession>
<feature type="region of interest" description="Disordered" evidence="1">
    <location>
        <begin position="16"/>
        <end position="38"/>
    </location>
</feature>
<dbReference type="EMBL" id="LT906439">
    <property type="protein sequence ID" value="SNU86182.1"/>
    <property type="molecule type" value="Genomic_DNA"/>
</dbReference>
<evidence type="ECO:0000313" key="3">
    <source>
        <dbReference type="Proteomes" id="UP000215185"/>
    </source>
</evidence>
<keyword evidence="3" id="KW-1185">Reference proteome</keyword>
<reference evidence="2 3" key="1">
    <citation type="submission" date="2017-06" db="EMBL/GenBank/DDBJ databases">
        <authorList>
            <consortium name="Pathogen Informatics"/>
        </authorList>
    </citation>
    <scope>NUCLEOTIDE SEQUENCE [LARGE SCALE GENOMIC DNA]</scope>
    <source>
        <strain evidence="2 3">NCTC13788</strain>
    </source>
</reference>
<dbReference type="KEGG" id="smen:SAMEA4412692_0117"/>
<dbReference type="AlphaFoldDB" id="A0A239SLS6"/>
<organism evidence="2 3">
    <name type="scientific">Streptococcus merionis</name>
    <dbReference type="NCBI Taxonomy" id="400065"/>
    <lineage>
        <taxon>Bacteria</taxon>
        <taxon>Bacillati</taxon>
        <taxon>Bacillota</taxon>
        <taxon>Bacilli</taxon>
        <taxon>Lactobacillales</taxon>
        <taxon>Streptococcaceae</taxon>
        <taxon>Streptococcus</taxon>
    </lineage>
</organism>